<feature type="transmembrane region" description="Helical" evidence="5">
    <location>
        <begin position="43"/>
        <end position="63"/>
    </location>
</feature>
<reference evidence="7 8" key="2">
    <citation type="submission" date="2016-12" db="EMBL/GenBank/DDBJ databases">
        <title>Genome sequencing and description of Paenibacillus sp. nov. from high altitude lake in the Indian Trans- Himalayas.</title>
        <authorList>
            <person name="Kiran S."/>
            <person name="Swarnkar M.K."/>
            <person name="Rana A."/>
            <person name="Tewari R."/>
            <person name="Gulati A."/>
        </authorList>
    </citation>
    <scope>NUCLEOTIDE SEQUENCE [LARGE SCALE GENOMIC DNA]</scope>
    <source>
        <strain evidence="7 8">IHBB 9951</strain>
    </source>
</reference>
<dbReference type="Proteomes" id="UP000189059">
    <property type="component" value="Unassembled WGS sequence"/>
</dbReference>
<keyword evidence="3 5" id="KW-1133">Transmembrane helix</keyword>
<evidence type="ECO:0008006" key="9">
    <source>
        <dbReference type="Google" id="ProtNLM"/>
    </source>
</evidence>
<name>A0A1B2E1C4_9BACL</name>
<evidence type="ECO:0000256" key="4">
    <source>
        <dbReference type="ARBA" id="ARBA00023136"/>
    </source>
</evidence>
<feature type="transmembrane region" description="Helical" evidence="5">
    <location>
        <begin position="69"/>
        <end position="87"/>
    </location>
</feature>
<evidence type="ECO:0000256" key="2">
    <source>
        <dbReference type="ARBA" id="ARBA00022692"/>
    </source>
</evidence>
<keyword evidence="4 5" id="KW-0472">Membrane</keyword>
<accession>A0A1B2E1C4</accession>
<evidence type="ECO:0000256" key="1">
    <source>
        <dbReference type="ARBA" id="ARBA00004141"/>
    </source>
</evidence>
<dbReference type="AlphaFoldDB" id="A0A1B2E1C4"/>
<reference evidence="6" key="1">
    <citation type="submission" date="2016-08" db="EMBL/GenBank/DDBJ databases">
        <title>Complete Genome Seqeunce of Paenibacillus sp. nov. IHBB 9852 from high altitute lake of Indian trans-Himalayas.</title>
        <authorList>
            <person name="Kiran S."/>
            <person name="Swarnkar M.K."/>
            <person name="Rana A."/>
            <person name="Tewari R."/>
            <person name="Gulati A."/>
        </authorList>
    </citation>
    <scope>NUCLEOTIDE SEQUENCE [LARGE SCALE GENOMIC DNA]</scope>
    <source>
        <strain evidence="6">IHBB 9852</strain>
    </source>
</reference>
<gene>
    <name evidence="7" type="ORF">BBD40_20790</name>
    <name evidence="6" type="ORF">BBD41_14745</name>
</gene>
<dbReference type="KEGG" id="pib:BBD41_14745"/>
<dbReference type="EMBL" id="MRVI01000001">
    <property type="protein sequence ID" value="OOC64087.1"/>
    <property type="molecule type" value="Genomic_DNA"/>
</dbReference>
<dbReference type="RefSeq" id="WP_077568878.1">
    <property type="nucleotide sequence ID" value="NZ_CP016809.1"/>
</dbReference>
<keyword evidence="2 5" id="KW-0812">Transmembrane</keyword>
<comment type="subcellular location">
    <subcellularLocation>
        <location evidence="1">Membrane</location>
        <topology evidence="1">Multi-pass membrane protein</topology>
    </subcellularLocation>
</comment>
<proteinExistence type="predicted"/>
<dbReference type="OrthoDB" id="2454358at2"/>
<feature type="transmembrane region" description="Helical" evidence="5">
    <location>
        <begin position="6"/>
        <end position="31"/>
    </location>
</feature>
<evidence type="ECO:0000256" key="3">
    <source>
        <dbReference type="ARBA" id="ARBA00022989"/>
    </source>
</evidence>
<feature type="transmembrane region" description="Helical" evidence="5">
    <location>
        <begin position="99"/>
        <end position="122"/>
    </location>
</feature>
<organism evidence="6">
    <name type="scientific">Paenibacillus ihbetae</name>
    <dbReference type="NCBI Taxonomy" id="1870820"/>
    <lineage>
        <taxon>Bacteria</taxon>
        <taxon>Bacillati</taxon>
        <taxon>Bacillota</taxon>
        <taxon>Bacilli</taxon>
        <taxon>Bacillales</taxon>
        <taxon>Paenibacillaceae</taxon>
        <taxon>Paenibacillus</taxon>
    </lineage>
</organism>
<dbReference type="EMBL" id="CP016809">
    <property type="protein sequence ID" value="ANY73729.1"/>
    <property type="molecule type" value="Genomic_DNA"/>
</dbReference>
<protein>
    <recommendedName>
        <fullName evidence="9">DoxX family protein</fullName>
    </recommendedName>
</protein>
<dbReference type="InterPro" id="IPR032808">
    <property type="entry name" value="DoxX"/>
</dbReference>
<evidence type="ECO:0000313" key="8">
    <source>
        <dbReference type="Proteomes" id="UP000189059"/>
    </source>
</evidence>
<dbReference type="GO" id="GO:0016020">
    <property type="term" value="C:membrane"/>
    <property type="evidence" value="ECO:0007669"/>
    <property type="project" value="UniProtKB-SubCell"/>
</dbReference>
<sequence length="123" mass="13410">MILFSIVLQSLLVAYYLFSGTAKIIGAKYWAEIFAHLGLSQRFRVVTGIVQLVGAAALIAGYWYGWATAWAGVWLGITMLVACLVHLKARDSFGKTAPALVFAALNIIVLSINANELTNIFIF</sequence>
<keyword evidence="8" id="KW-1185">Reference proteome</keyword>
<evidence type="ECO:0000313" key="7">
    <source>
        <dbReference type="EMBL" id="OOC64087.1"/>
    </source>
</evidence>
<dbReference type="Pfam" id="PF13564">
    <property type="entry name" value="DoxX_2"/>
    <property type="match status" value="1"/>
</dbReference>
<evidence type="ECO:0000313" key="6">
    <source>
        <dbReference type="EMBL" id="ANY73729.1"/>
    </source>
</evidence>
<evidence type="ECO:0000256" key="5">
    <source>
        <dbReference type="SAM" id="Phobius"/>
    </source>
</evidence>